<organism evidence="3 4">
    <name type="scientific">Marchantia polymorpha</name>
    <name type="common">Common liverwort</name>
    <name type="synonym">Marchantia aquatica</name>
    <dbReference type="NCBI Taxonomy" id="3197"/>
    <lineage>
        <taxon>Eukaryota</taxon>
        <taxon>Viridiplantae</taxon>
        <taxon>Streptophyta</taxon>
        <taxon>Embryophyta</taxon>
        <taxon>Marchantiophyta</taxon>
        <taxon>Marchantiopsida</taxon>
        <taxon>Marchantiidae</taxon>
        <taxon>Marchantiales</taxon>
        <taxon>Marchantiaceae</taxon>
        <taxon>Marchantia</taxon>
    </lineage>
</organism>
<feature type="region of interest" description="Disordered" evidence="2">
    <location>
        <begin position="543"/>
        <end position="563"/>
    </location>
</feature>
<dbReference type="PANTHER" id="PTHR10331:SF6">
    <property type="entry name" value="SPINDLE ASSEMBLY ABNORMAL 4"/>
    <property type="match status" value="1"/>
</dbReference>
<name>A0A2R6WL26_MARPO</name>
<keyword evidence="4" id="KW-1185">Reference proteome</keyword>
<feature type="region of interest" description="Disordered" evidence="2">
    <location>
        <begin position="165"/>
        <end position="248"/>
    </location>
</feature>
<feature type="compositionally biased region" description="Low complexity" evidence="2">
    <location>
        <begin position="238"/>
        <end position="248"/>
    </location>
</feature>
<gene>
    <name evidence="3" type="ORF">MARPO_0079s0032</name>
</gene>
<evidence type="ECO:0000256" key="2">
    <source>
        <dbReference type="SAM" id="MobiDB-lite"/>
    </source>
</evidence>
<feature type="compositionally biased region" description="Basic residues" evidence="2">
    <location>
        <begin position="211"/>
        <end position="227"/>
    </location>
</feature>
<dbReference type="OrthoDB" id="1939499at2759"/>
<proteinExistence type="inferred from homology"/>
<dbReference type="PANTHER" id="PTHR10331">
    <property type="entry name" value="T COMPLEX PROTEIN 10"/>
    <property type="match status" value="1"/>
</dbReference>
<dbReference type="AlphaFoldDB" id="A0A2R6WL26"/>
<feature type="compositionally biased region" description="Basic and acidic residues" evidence="2">
    <location>
        <begin position="176"/>
        <end position="188"/>
    </location>
</feature>
<protein>
    <submittedName>
        <fullName evidence="3">Uncharacterized protein</fullName>
    </submittedName>
</protein>
<reference evidence="4" key="1">
    <citation type="journal article" date="2017" name="Cell">
        <title>Insights into land plant evolution garnered from the Marchantia polymorpha genome.</title>
        <authorList>
            <person name="Bowman J.L."/>
            <person name="Kohchi T."/>
            <person name="Yamato K.T."/>
            <person name="Jenkins J."/>
            <person name="Shu S."/>
            <person name="Ishizaki K."/>
            <person name="Yamaoka S."/>
            <person name="Nishihama R."/>
            <person name="Nakamura Y."/>
            <person name="Berger F."/>
            <person name="Adam C."/>
            <person name="Aki S.S."/>
            <person name="Althoff F."/>
            <person name="Araki T."/>
            <person name="Arteaga-Vazquez M.A."/>
            <person name="Balasubrmanian S."/>
            <person name="Barry K."/>
            <person name="Bauer D."/>
            <person name="Boehm C.R."/>
            <person name="Briginshaw L."/>
            <person name="Caballero-Perez J."/>
            <person name="Catarino B."/>
            <person name="Chen F."/>
            <person name="Chiyoda S."/>
            <person name="Chovatia M."/>
            <person name="Davies K.M."/>
            <person name="Delmans M."/>
            <person name="Demura T."/>
            <person name="Dierschke T."/>
            <person name="Dolan L."/>
            <person name="Dorantes-Acosta A.E."/>
            <person name="Eklund D.M."/>
            <person name="Florent S.N."/>
            <person name="Flores-Sandoval E."/>
            <person name="Fujiyama A."/>
            <person name="Fukuzawa H."/>
            <person name="Galik B."/>
            <person name="Grimanelli D."/>
            <person name="Grimwood J."/>
            <person name="Grossniklaus U."/>
            <person name="Hamada T."/>
            <person name="Haseloff J."/>
            <person name="Hetherington A.J."/>
            <person name="Higo A."/>
            <person name="Hirakawa Y."/>
            <person name="Hundley H.N."/>
            <person name="Ikeda Y."/>
            <person name="Inoue K."/>
            <person name="Inoue S.I."/>
            <person name="Ishida S."/>
            <person name="Jia Q."/>
            <person name="Kakita M."/>
            <person name="Kanazawa T."/>
            <person name="Kawai Y."/>
            <person name="Kawashima T."/>
            <person name="Kennedy M."/>
            <person name="Kinose K."/>
            <person name="Kinoshita T."/>
            <person name="Kohara Y."/>
            <person name="Koide E."/>
            <person name="Komatsu K."/>
            <person name="Kopischke S."/>
            <person name="Kubo M."/>
            <person name="Kyozuka J."/>
            <person name="Lagercrantz U."/>
            <person name="Lin S.S."/>
            <person name="Lindquist E."/>
            <person name="Lipzen A.M."/>
            <person name="Lu C.W."/>
            <person name="De Luna E."/>
            <person name="Martienssen R.A."/>
            <person name="Minamino N."/>
            <person name="Mizutani M."/>
            <person name="Mizutani M."/>
            <person name="Mochizuki N."/>
            <person name="Monte I."/>
            <person name="Mosher R."/>
            <person name="Nagasaki H."/>
            <person name="Nakagami H."/>
            <person name="Naramoto S."/>
            <person name="Nishitani K."/>
            <person name="Ohtani M."/>
            <person name="Okamoto T."/>
            <person name="Okumura M."/>
            <person name="Phillips J."/>
            <person name="Pollak B."/>
            <person name="Reinders A."/>
            <person name="Rovekamp M."/>
            <person name="Sano R."/>
            <person name="Sawa S."/>
            <person name="Schmid M.W."/>
            <person name="Shirakawa M."/>
            <person name="Solano R."/>
            <person name="Spunde A."/>
            <person name="Suetsugu N."/>
            <person name="Sugano S."/>
            <person name="Sugiyama A."/>
            <person name="Sun R."/>
            <person name="Suzuki Y."/>
            <person name="Takenaka M."/>
            <person name="Takezawa D."/>
            <person name="Tomogane H."/>
            <person name="Tsuzuki M."/>
            <person name="Ueda T."/>
            <person name="Umeda M."/>
            <person name="Ward J.M."/>
            <person name="Watanabe Y."/>
            <person name="Yazaki K."/>
            <person name="Yokoyama R."/>
            <person name="Yoshitake Y."/>
            <person name="Yotsui I."/>
            <person name="Zachgo S."/>
            <person name="Schmutz J."/>
        </authorList>
    </citation>
    <scope>NUCLEOTIDE SEQUENCE [LARGE SCALE GENOMIC DNA]</scope>
    <source>
        <strain evidence="4">Tak-1</strain>
    </source>
</reference>
<feature type="compositionally biased region" description="Polar residues" evidence="2">
    <location>
        <begin position="630"/>
        <end position="640"/>
    </location>
</feature>
<evidence type="ECO:0000313" key="4">
    <source>
        <dbReference type="Proteomes" id="UP000244005"/>
    </source>
</evidence>
<evidence type="ECO:0000313" key="3">
    <source>
        <dbReference type="EMBL" id="PTQ34523.1"/>
    </source>
</evidence>
<comment type="similarity">
    <text evidence="1">Belongs to the TCP10 family.</text>
</comment>
<dbReference type="InterPro" id="IPR026581">
    <property type="entry name" value="TCP10L/CENPJ"/>
</dbReference>
<dbReference type="EMBL" id="KZ772751">
    <property type="protein sequence ID" value="PTQ34523.1"/>
    <property type="molecule type" value="Genomic_DNA"/>
</dbReference>
<feature type="region of interest" description="Disordered" evidence="2">
    <location>
        <begin position="626"/>
        <end position="647"/>
    </location>
</feature>
<sequence length="722" mass="82196">MKAIARAFASCAHPQQSDYLGLQYLNDPRQCRKPRKYTESESECLGGGSELVDWSSPDAQPRSSDLMYENPLWSKGILSKSKSCGDPLSVQMAARLIEAEVPIDYENGYKVQYIPVDKRGRIGMRDKPPEWYERSRLYNLSSIQHERSEPLKNPKPSACSSSCCSSSSSCKEQDDETSKFPGDLEKQKQRALTYNKNYESSSSNSGSEFLHRRHQRRVSKEARRIRKKTFESEDSDTTDSTLLSDDPNSNLDLFVGEAEEQLARLKLAKVQLGNLSQECLAEVRKFYKEPLSKKSERTGSGPSKIQSWTAESFYGESDYTLGRPEKREIRKRCKSIPKAVPLKKLTAREIKEFHLLERRVQRELGAAGRNTKPAKKCLKQEEGVFECLKDVDDNVPCGQVGSHDDYHKIGHHTPSRVDLKAFPGKELRDGKSYQGEQPTGPISSVVRLFFGTQSEEPRADEERTANNLQDVYPIIRKKVEHLEAEIVNFTKGNRKIKTLLKEQEDNAAQLKQEKAAWEQQKASDMEAFQKFKEAQLNMLQKERSKLEHQARATSSKTAKKDDRRALDELRATLAQEQNAHFKKEQQWRLTSNRLRNANKDLLEQIQELRKEIGRHEAQILLQLDARESGSDTSAQSSQTKARGMKQRDTIKSRFTQGLPTAGSQLGTSTVIGDDSMISRDARNIKQVKSHIASTCDEATMMLAQKMKDLEEDVESWTYFHPD</sequence>
<accession>A0A2R6WL26</accession>
<evidence type="ECO:0000256" key="1">
    <source>
        <dbReference type="ARBA" id="ARBA00005627"/>
    </source>
</evidence>
<feature type="compositionally biased region" description="Polar residues" evidence="2">
    <location>
        <begin position="190"/>
        <end position="199"/>
    </location>
</feature>
<dbReference type="Gramene" id="Mp8g15800.1">
    <property type="protein sequence ID" value="Mp8g15800.1.cds"/>
    <property type="gene ID" value="Mp8g15800"/>
</dbReference>
<dbReference type="Proteomes" id="UP000244005">
    <property type="component" value="Unassembled WGS sequence"/>
</dbReference>